<name>A0A1M6W986_SELRU</name>
<dbReference type="InterPro" id="IPR036188">
    <property type="entry name" value="FAD/NAD-bd_sf"/>
</dbReference>
<evidence type="ECO:0000313" key="7">
    <source>
        <dbReference type="Proteomes" id="UP000184263"/>
    </source>
</evidence>
<accession>A0A1M6W986</accession>
<evidence type="ECO:0000256" key="2">
    <source>
        <dbReference type="ARBA" id="ARBA00022630"/>
    </source>
</evidence>
<dbReference type="SUPFAM" id="SSF51905">
    <property type="entry name" value="FAD/NAD(P)-binding domain"/>
    <property type="match status" value="1"/>
</dbReference>
<dbReference type="GO" id="GO:0008202">
    <property type="term" value="P:steroid metabolic process"/>
    <property type="evidence" value="ECO:0007669"/>
    <property type="project" value="UniProtKB-ARBA"/>
</dbReference>
<gene>
    <name evidence="6" type="ORF">SAMN05216582_12340</name>
</gene>
<sequence length="181" mass="20722">MRQEPDYSKWNIWDSKWPTEAPAMHQTACKSLKSVYHDPKRLQKLIDDGVVKSADSLQELARQMNLPYEKVKAEITRYNEMARKGFDDDFYKRKECLTTIEKPPFYAAHISIALLVTLGGLKINENMQVLDNEKHVIPGLYAAGNNSGNFYANDYCMTIMGNSHGRAYTFGYLAGKQVMKE</sequence>
<reference evidence="6 7" key="1">
    <citation type="submission" date="2016-11" db="EMBL/GenBank/DDBJ databases">
        <authorList>
            <person name="Jaros S."/>
            <person name="Januszkiewicz K."/>
            <person name="Wedrychowicz H."/>
        </authorList>
    </citation>
    <scope>NUCLEOTIDE SEQUENCE [LARGE SCALE GENOMIC DNA]</scope>
    <source>
        <strain evidence="6 7">HD4</strain>
    </source>
</reference>
<evidence type="ECO:0000313" key="6">
    <source>
        <dbReference type="EMBL" id="SHK90342.1"/>
    </source>
</evidence>
<organism evidence="6 7">
    <name type="scientific">Selenomonas ruminantium</name>
    <dbReference type="NCBI Taxonomy" id="971"/>
    <lineage>
        <taxon>Bacteria</taxon>
        <taxon>Bacillati</taxon>
        <taxon>Bacillota</taxon>
        <taxon>Negativicutes</taxon>
        <taxon>Selenomonadales</taxon>
        <taxon>Selenomonadaceae</taxon>
        <taxon>Selenomonas</taxon>
    </lineage>
</organism>
<evidence type="ECO:0000256" key="4">
    <source>
        <dbReference type="ARBA" id="ARBA00023002"/>
    </source>
</evidence>
<dbReference type="InterPro" id="IPR050315">
    <property type="entry name" value="FAD-oxidoreductase_2"/>
</dbReference>
<evidence type="ECO:0000256" key="1">
    <source>
        <dbReference type="ARBA" id="ARBA00001974"/>
    </source>
</evidence>
<dbReference type="Proteomes" id="UP000184263">
    <property type="component" value="Unassembled WGS sequence"/>
</dbReference>
<keyword evidence="2" id="KW-0285">Flavoprotein</keyword>
<dbReference type="InterPro" id="IPR027477">
    <property type="entry name" value="Succ_DH/fumarate_Rdtase_cat_sf"/>
</dbReference>
<dbReference type="Gene3D" id="3.90.700.10">
    <property type="entry name" value="Succinate dehydrogenase/fumarate reductase flavoprotein, catalytic domain"/>
    <property type="match status" value="1"/>
</dbReference>
<dbReference type="PANTHER" id="PTHR43400:SF10">
    <property type="entry name" value="3-OXOSTEROID 1-DEHYDROGENASE"/>
    <property type="match status" value="1"/>
</dbReference>
<dbReference type="GO" id="GO:0033765">
    <property type="term" value="F:steroid dehydrogenase activity, acting on the CH-CH group of donors"/>
    <property type="evidence" value="ECO:0007669"/>
    <property type="project" value="UniProtKB-ARBA"/>
</dbReference>
<evidence type="ECO:0000256" key="3">
    <source>
        <dbReference type="ARBA" id="ARBA00022827"/>
    </source>
</evidence>
<proteinExistence type="predicted"/>
<feature type="domain" description="FAD-dependent oxidoreductase 2 FAD-binding" evidence="5">
    <location>
        <begin position="65"/>
        <end position="147"/>
    </location>
</feature>
<dbReference type="PANTHER" id="PTHR43400">
    <property type="entry name" value="FUMARATE REDUCTASE"/>
    <property type="match status" value="1"/>
</dbReference>
<comment type="cofactor">
    <cofactor evidence="1">
        <name>FAD</name>
        <dbReference type="ChEBI" id="CHEBI:57692"/>
    </cofactor>
</comment>
<dbReference type="Gene3D" id="3.50.50.60">
    <property type="entry name" value="FAD/NAD(P)-binding domain"/>
    <property type="match status" value="1"/>
</dbReference>
<dbReference type="SUPFAM" id="SSF56425">
    <property type="entry name" value="Succinate dehydrogenase/fumarate reductase flavoprotein, catalytic domain"/>
    <property type="match status" value="1"/>
</dbReference>
<dbReference type="InterPro" id="IPR003953">
    <property type="entry name" value="FAD-dep_OxRdtase_2_FAD-bd"/>
</dbReference>
<dbReference type="Pfam" id="PF00890">
    <property type="entry name" value="FAD_binding_2"/>
    <property type="match status" value="1"/>
</dbReference>
<evidence type="ECO:0000259" key="5">
    <source>
        <dbReference type="Pfam" id="PF00890"/>
    </source>
</evidence>
<dbReference type="EMBL" id="FRBC01000023">
    <property type="protein sequence ID" value="SHK90342.1"/>
    <property type="molecule type" value="Genomic_DNA"/>
</dbReference>
<dbReference type="AlphaFoldDB" id="A0A1M6W986"/>
<keyword evidence="4" id="KW-0560">Oxidoreductase</keyword>
<keyword evidence="3" id="KW-0274">FAD</keyword>
<protein>
    <submittedName>
        <fullName evidence="6">Fumarate reductase flavoprotein subunit</fullName>
    </submittedName>
</protein>